<dbReference type="Gene3D" id="3.40.50.1110">
    <property type="entry name" value="SGNH hydrolase"/>
    <property type="match status" value="1"/>
</dbReference>
<keyword evidence="3" id="KW-0442">Lipid degradation</keyword>
<name>A0ABR0CUW5_9LAMI</name>
<dbReference type="InterPro" id="IPR001087">
    <property type="entry name" value="GDSL"/>
</dbReference>
<gene>
    <name evidence="5" type="ORF">RD792_013365</name>
</gene>
<feature type="domain" description="CCHC-type" evidence="4">
    <location>
        <begin position="286"/>
        <end position="302"/>
    </location>
</feature>
<dbReference type="PANTHER" id="PTHR45648">
    <property type="entry name" value="GDSL LIPASE/ACYLHYDROLASE FAMILY PROTEIN (AFU_ORTHOLOGUE AFUA_4G14700)"/>
    <property type="match status" value="1"/>
</dbReference>
<dbReference type="InterPro" id="IPR029472">
    <property type="entry name" value="Copia-like_N"/>
</dbReference>
<evidence type="ECO:0000256" key="3">
    <source>
        <dbReference type="ARBA" id="ARBA00022963"/>
    </source>
</evidence>
<dbReference type="Gene3D" id="4.10.60.10">
    <property type="entry name" value="Zinc finger, CCHC-type"/>
    <property type="match status" value="1"/>
</dbReference>
<dbReference type="InterPro" id="IPR051058">
    <property type="entry name" value="GDSL_Est/Lipase"/>
</dbReference>
<dbReference type="InterPro" id="IPR036514">
    <property type="entry name" value="SGNH_hydro_sf"/>
</dbReference>
<dbReference type="SUPFAM" id="SSF52266">
    <property type="entry name" value="SGNH hydrolase"/>
    <property type="match status" value="1"/>
</dbReference>
<protein>
    <recommendedName>
        <fullName evidence="4">CCHC-type domain-containing protein</fullName>
    </recommendedName>
</protein>
<proteinExistence type="inferred from homology"/>
<evidence type="ECO:0000256" key="2">
    <source>
        <dbReference type="ARBA" id="ARBA00022801"/>
    </source>
</evidence>
<dbReference type="SUPFAM" id="SSF57756">
    <property type="entry name" value="Retrovirus zinc finger-like domains"/>
    <property type="match status" value="1"/>
</dbReference>
<evidence type="ECO:0000256" key="1">
    <source>
        <dbReference type="ARBA" id="ARBA00008668"/>
    </source>
</evidence>
<evidence type="ECO:0000313" key="5">
    <source>
        <dbReference type="EMBL" id="KAK4480296.1"/>
    </source>
</evidence>
<dbReference type="EMBL" id="JAYDYQ010002686">
    <property type="protein sequence ID" value="KAK4480296.1"/>
    <property type="molecule type" value="Genomic_DNA"/>
</dbReference>
<keyword evidence="3" id="KW-0443">Lipid metabolism</keyword>
<comment type="caution">
    <text evidence="5">The sequence shown here is derived from an EMBL/GenBank/DDBJ whole genome shotgun (WGS) entry which is preliminary data.</text>
</comment>
<organism evidence="5 6">
    <name type="scientific">Penstemon davidsonii</name>
    <dbReference type="NCBI Taxonomy" id="160366"/>
    <lineage>
        <taxon>Eukaryota</taxon>
        <taxon>Viridiplantae</taxon>
        <taxon>Streptophyta</taxon>
        <taxon>Embryophyta</taxon>
        <taxon>Tracheophyta</taxon>
        <taxon>Spermatophyta</taxon>
        <taxon>Magnoliopsida</taxon>
        <taxon>eudicotyledons</taxon>
        <taxon>Gunneridae</taxon>
        <taxon>Pentapetalae</taxon>
        <taxon>asterids</taxon>
        <taxon>lamiids</taxon>
        <taxon>Lamiales</taxon>
        <taxon>Plantaginaceae</taxon>
        <taxon>Cheloneae</taxon>
        <taxon>Penstemon</taxon>
    </lineage>
</organism>
<dbReference type="Pfam" id="PF00657">
    <property type="entry name" value="Lipase_GDSL"/>
    <property type="match status" value="1"/>
</dbReference>
<keyword evidence="2" id="KW-0378">Hydrolase</keyword>
<dbReference type="InterPro" id="IPR001878">
    <property type="entry name" value="Znf_CCHC"/>
</dbReference>
<accession>A0ABR0CUW5</accession>
<comment type="similarity">
    <text evidence="1">Belongs to the 'GDSL' lipolytic enzyme family.</text>
</comment>
<sequence>MAGKEQTQNSAKPECNKFDNPNDPLYLHYSDQPGLILVTQPLNGENYSTWSRAMLMALNIKNKEGFVNGTIKEPPETSTIELQQWWRCNNLVKAWLFNSISQDIGASIIYNESAHEIWSDLKDRFSRTNSVHFFHVEEAIHDCKQGNMTVGAYYTKLKGLWDEREALCSIPKCTCGTMKDILQFQQNQKTMKFLMGLNEVYASARGQILLMDPLPTVNKTYSLILQDEKQREKSDRDVQLAEASAFVVKNNPRKPEGTFKPKNQHLKCETCGKIGHTSETCRAHLKCDYCGWQGHTVDVCRKLQKAKSTGLKSDNRLFSSKANHVDAIAPSSSKPFTLTAEQYQNLMTLLGGNKPNSMANHVGSASAMSDLSGTIFCASIIDNEMCWIVDTGATDHMVYSADLLTTKSRVTNKTVHLPDGSIATVTHVGNIHFTNFILNDVLCVPSFKLNLISISKLVYNSYYIATFTNSTFMLQDQRSGKMIGTGTERGGLYYLDTPQKTRCNCNFYYLSIMASLFSSQATWPIFSLILLAIATRADARAFFVFGDSLVDSGNNNYLITTARADSPPYGLDYPTHRATGRFSNGLNIPDLISESLGMTPTEPYLSPFLKGNNLLVGANFASAGVGILNDTGIQFLNIIRIGKQLEYFQQYQTRVAGLIGSEQTQALVNQALVLITLGGNDFVNNYYLVPFSARSRQFSLPDYVRYLISEYRKVLRKLYDLGARRVIVTGTGPMGCVPAELAQRSRAGECSVDLTRAAGLFNPQLTQMLSSLNSELGANVFIAANTYQMHMDFITDPQAYGFITSKIACCGQGPYNGIGLCTPLSSLCPNRDLYAFWDPFHPSEKANRIIVQQILSADNKYMSPMNLSTILAMDSKA</sequence>
<dbReference type="InterPro" id="IPR035669">
    <property type="entry name" value="SGNH_plant_lipase-like"/>
</dbReference>
<dbReference type="CDD" id="cd01837">
    <property type="entry name" value="SGNH_plant_lipase_like"/>
    <property type="match status" value="1"/>
</dbReference>
<evidence type="ECO:0000259" key="4">
    <source>
        <dbReference type="SMART" id="SM00343"/>
    </source>
</evidence>
<dbReference type="SMART" id="SM00343">
    <property type="entry name" value="ZnF_C2HC"/>
    <property type="match status" value="2"/>
</dbReference>
<feature type="domain" description="CCHC-type" evidence="4">
    <location>
        <begin position="267"/>
        <end position="283"/>
    </location>
</feature>
<keyword evidence="6" id="KW-1185">Reference proteome</keyword>
<dbReference type="InterPro" id="IPR036875">
    <property type="entry name" value="Znf_CCHC_sf"/>
</dbReference>
<evidence type="ECO:0000313" key="6">
    <source>
        <dbReference type="Proteomes" id="UP001291926"/>
    </source>
</evidence>
<dbReference type="Proteomes" id="UP001291926">
    <property type="component" value="Unassembled WGS sequence"/>
</dbReference>
<reference evidence="5 6" key="1">
    <citation type="journal article" date="2023" name="bioRxiv">
        <title>Genome report: Whole genome sequence and annotation of Penstemon davidsonii.</title>
        <authorList>
            <person name="Ostevik K.L."/>
            <person name="Alabady M."/>
            <person name="Zhang M."/>
            <person name="Rausher M.D."/>
        </authorList>
    </citation>
    <scope>NUCLEOTIDE SEQUENCE [LARGE SCALE GENOMIC DNA]</scope>
    <source>
        <strain evidence="5">DNT005</strain>
        <tissue evidence="5">Whole leaf</tissue>
    </source>
</reference>
<dbReference type="PANTHER" id="PTHR45648:SF167">
    <property type="entry name" value="GDSL ESTERASE_LIPASE LTL1"/>
    <property type="match status" value="1"/>
</dbReference>
<dbReference type="InterPro" id="IPR054722">
    <property type="entry name" value="PolX-like_BBD"/>
</dbReference>
<dbReference type="Pfam" id="PF14244">
    <property type="entry name" value="Retrotran_gag_3"/>
    <property type="match status" value="1"/>
</dbReference>
<dbReference type="Pfam" id="PF22936">
    <property type="entry name" value="Pol_BBD"/>
    <property type="match status" value="1"/>
</dbReference>